<keyword evidence="4" id="KW-0288">FMN</keyword>
<protein>
    <submittedName>
        <fullName evidence="9">NAD(P)H-dependent oxidoreductase</fullName>
    </submittedName>
</protein>
<evidence type="ECO:0000259" key="8">
    <source>
        <dbReference type="Pfam" id="PF00881"/>
    </source>
</evidence>
<evidence type="ECO:0000256" key="4">
    <source>
        <dbReference type="ARBA" id="ARBA00022643"/>
    </source>
</evidence>
<dbReference type="InterPro" id="IPR033878">
    <property type="entry name" value="NfsB-like"/>
</dbReference>
<keyword evidence="6" id="KW-0560">Oxidoreductase</keyword>
<dbReference type="OrthoDB" id="9809288at2"/>
<proteinExistence type="inferred from homology"/>
<dbReference type="STRING" id="734.B0187_05135"/>
<keyword evidence="5" id="KW-0521">NADP</keyword>
<dbReference type="InterPro" id="IPR050627">
    <property type="entry name" value="Nitroreductase/BluB"/>
</dbReference>
<dbReference type="RefSeq" id="WP_078236793.1">
    <property type="nucleotide sequence ID" value="NZ_MUYA01000007.1"/>
</dbReference>
<evidence type="ECO:0000256" key="7">
    <source>
        <dbReference type="ARBA" id="ARBA00023027"/>
    </source>
</evidence>
<dbReference type="InterPro" id="IPR029479">
    <property type="entry name" value="Nitroreductase"/>
</dbReference>
<dbReference type="Pfam" id="PF00881">
    <property type="entry name" value="Nitroreductase"/>
    <property type="match status" value="1"/>
</dbReference>
<keyword evidence="10" id="KW-1185">Reference proteome</keyword>
<reference evidence="9 10" key="1">
    <citation type="submission" date="2017-02" db="EMBL/GenBank/DDBJ databases">
        <title>Draft genome sequence of Haemophilus paracuniculus CCUG 43573 type strain.</title>
        <authorList>
            <person name="Engstrom-Jakobsson H."/>
            <person name="Salva-Serra F."/>
            <person name="Thorell K."/>
            <person name="Gonzales-Siles L."/>
            <person name="Karlsson R."/>
            <person name="Boulund F."/>
            <person name="Engstrand L."/>
            <person name="Kristiansson E."/>
            <person name="Moore E."/>
        </authorList>
    </citation>
    <scope>NUCLEOTIDE SEQUENCE [LARGE SCALE GENOMIC DNA]</scope>
    <source>
        <strain evidence="9 10">CCUG 43573</strain>
    </source>
</reference>
<accession>A0A1T0ASE2</accession>
<evidence type="ECO:0000313" key="10">
    <source>
        <dbReference type="Proteomes" id="UP000190867"/>
    </source>
</evidence>
<organism evidence="9 10">
    <name type="scientific">Haemophilus paracuniculus</name>
    <dbReference type="NCBI Taxonomy" id="734"/>
    <lineage>
        <taxon>Bacteria</taxon>
        <taxon>Pseudomonadati</taxon>
        <taxon>Pseudomonadota</taxon>
        <taxon>Gammaproteobacteria</taxon>
        <taxon>Pasteurellales</taxon>
        <taxon>Pasteurellaceae</taxon>
        <taxon>Haemophilus</taxon>
    </lineage>
</organism>
<dbReference type="CDD" id="cd02149">
    <property type="entry name" value="NfsB-like"/>
    <property type="match status" value="1"/>
</dbReference>
<comment type="cofactor">
    <cofactor evidence="1">
        <name>FMN</name>
        <dbReference type="ChEBI" id="CHEBI:58210"/>
    </cofactor>
</comment>
<dbReference type="EMBL" id="MUYA01000007">
    <property type="protein sequence ID" value="OOR99145.1"/>
    <property type="molecule type" value="Genomic_DNA"/>
</dbReference>
<name>A0A1T0ASE2_9PAST</name>
<keyword evidence="7" id="KW-0520">NAD</keyword>
<evidence type="ECO:0000256" key="6">
    <source>
        <dbReference type="ARBA" id="ARBA00023002"/>
    </source>
</evidence>
<evidence type="ECO:0000313" key="9">
    <source>
        <dbReference type="EMBL" id="OOR99145.1"/>
    </source>
</evidence>
<feature type="domain" description="Nitroreductase" evidence="8">
    <location>
        <begin position="16"/>
        <end position="199"/>
    </location>
</feature>
<dbReference type="PANTHER" id="PTHR23026:SF125">
    <property type="entry name" value="OXYGEN-INSENSITIVE NAD(P)H NITROREDUCTASE"/>
    <property type="match status" value="1"/>
</dbReference>
<dbReference type="SUPFAM" id="SSF55469">
    <property type="entry name" value="FMN-dependent nitroreductase-like"/>
    <property type="match status" value="1"/>
</dbReference>
<dbReference type="AlphaFoldDB" id="A0A1T0ASE2"/>
<evidence type="ECO:0000256" key="1">
    <source>
        <dbReference type="ARBA" id="ARBA00001917"/>
    </source>
</evidence>
<keyword evidence="3" id="KW-0285">Flavoprotein</keyword>
<gene>
    <name evidence="9" type="ORF">B0187_05135</name>
</gene>
<evidence type="ECO:0000256" key="3">
    <source>
        <dbReference type="ARBA" id="ARBA00022630"/>
    </source>
</evidence>
<dbReference type="PANTHER" id="PTHR23026">
    <property type="entry name" value="NADPH NITROREDUCTASE"/>
    <property type="match status" value="1"/>
</dbReference>
<comment type="similarity">
    <text evidence="2">Belongs to the nitroreductase family.</text>
</comment>
<dbReference type="Gene3D" id="3.40.109.10">
    <property type="entry name" value="NADH Oxidase"/>
    <property type="match status" value="1"/>
</dbReference>
<dbReference type="Proteomes" id="UP000190867">
    <property type="component" value="Unassembled WGS sequence"/>
</dbReference>
<sequence length="220" mass="25133">MFNIQKQQVLDAFQFRSACRAYDPAKKISEEDFAYILELARLSPSSVGSEPWKFLIVQNPELRQKLKPVSWGMATQVDDCSHLVVILAKKNARYDSDYFRKVLERRGLSEEQIAQGMAKYKSFQTEDAHIADNERTLFDWACKQTYIALGNMMSGAALIGIDSCQIEGFSYDAVNQILVEEGLVDPNDYGVSCMVTFGYRAKEIKRKSRKAMDEIVQWVK</sequence>
<evidence type="ECO:0000256" key="5">
    <source>
        <dbReference type="ARBA" id="ARBA00022857"/>
    </source>
</evidence>
<dbReference type="InterPro" id="IPR000415">
    <property type="entry name" value="Nitroreductase-like"/>
</dbReference>
<dbReference type="GO" id="GO:0046256">
    <property type="term" value="P:2,4,6-trinitrotoluene catabolic process"/>
    <property type="evidence" value="ECO:0007669"/>
    <property type="project" value="TreeGrafter"/>
</dbReference>
<comment type="caution">
    <text evidence="9">The sequence shown here is derived from an EMBL/GenBank/DDBJ whole genome shotgun (WGS) entry which is preliminary data.</text>
</comment>
<dbReference type="GO" id="GO:0005829">
    <property type="term" value="C:cytosol"/>
    <property type="evidence" value="ECO:0007669"/>
    <property type="project" value="TreeGrafter"/>
</dbReference>
<evidence type="ECO:0000256" key="2">
    <source>
        <dbReference type="ARBA" id="ARBA00007118"/>
    </source>
</evidence>
<dbReference type="GO" id="GO:0046857">
    <property type="term" value="F:oxidoreductase activity, acting on other nitrogenous compounds as donors, with NAD or NADP as acceptor"/>
    <property type="evidence" value="ECO:0007669"/>
    <property type="project" value="TreeGrafter"/>
</dbReference>